<evidence type="ECO:0000256" key="2">
    <source>
        <dbReference type="PIRNR" id="PIRNR005897"/>
    </source>
</evidence>
<comment type="caution">
    <text evidence="5">The sequence shown here is derived from an EMBL/GenBank/DDBJ whole genome shotgun (WGS) entry which is preliminary data.</text>
</comment>
<dbReference type="InterPro" id="IPR011006">
    <property type="entry name" value="CheY-like_superfamily"/>
</dbReference>
<dbReference type="PANTHER" id="PTHR44591">
    <property type="entry name" value="STRESS RESPONSE REGULATOR PROTEIN 1"/>
    <property type="match status" value="1"/>
</dbReference>
<gene>
    <name evidence="5" type="ORF">H6G81_28860</name>
</gene>
<dbReference type="Gene3D" id="3.40.50.2300">
    <property type="match status" value="1"/>
</dbReference>
<name>A0ABR8GYY8_9CYAN</name>
<dbReference type="SUPFAM" id="SSF52172">
    <property type="entry name" value="CheY-like"/>
    <property type="match status" value="1"/>
</dbReference>
<accession>A0ABR8GYY8</accession>
<feature type="modified residue" description="4-aspartylphosphate" evidence="3">
    <location>
        <position position="310"/>
    </location>
</feature>
<keyword evidence="1 3" id="KW-0597">Phosphoprotein</keyword>
<keyword evidence="6" id="KW-1185">Reference proteome</keyword>
<dbReference type="PIRSF" id="PIRSF005897">
    <property type="entry name" value="RR_PatA"/>
    <property type="match status" value="1"/>
</dbReference>
<keyword evidence="2" id="KW-0902">Two-component regulatory system</keyword>
<dbReference type="Proteomes" id="UP000660380">
    <property type="component" value="Unassembled WGS sequence"/>
</dbReference>
<dbReference type="InterPro" id="IPR001789">
    <property type="entry name" value="Sig_transdc_resp-reg_receiver"/>
</dbReference>
<evidence type="ECO:0000256" key="1">
    <source>
        <dbReference type="ARBA" id="ARBA00022553"/>
    </source>
</evidence>
<protein>
    <recommendedName>
        <fullName evidence="2">Protein PatA</fullName>
    </recommendedName>
</protein>
<dbReference type="EMBL" id="JACJTA010000093">
    <property type="protein sequence ID" value="MBD2608422.1"/>
    <property type="molecule type" value="Genomic_DNA"/>
</dbReference>
<evidence type="ECO:0000256" key="3">
    <source>
        <dbReference type="PROSITE-ProRule" id="PRU00169"/>
    </source>
</evidence>
<organism evidence="5 6">
    <name type="scientific">Scytonema hofmannii FACHB-248</name>
    <dbReference type="NCBI Taxonomy" id="1842502"/>
    <lineage>
        <taxon>Bacteria</taxon>
        <taxon>Bacillati</taxon>
        <taxon>Cyanobacteriota</taxon>
        <taxon>Cyanophyceae</taxon>
        <taxon>Nostocales</taxon>
        <taxon>Scytonemataceae</taxon>
        <taxon>Scytonema</taxon>
    </lineage>
</organism>
<feature type="domain" description="Response regulatory" evidence="4">
    <location>
        <begin position="261"/>
        <end position="377"/>
    </location>
</feature>
<sequence>MTLTRLTKELDNLSKDDNDGVLILSNHTVVWNLYLTCGKLLYATSEVHPVRRWHRALKQHCPKWNWGVDSSQLSKDLPWECQILAQGISQRQLSAIQAKLVIRNIVQECFFELNSYADFKMDWKPRQKHIWHLSMVVIPLSSWEILSVVNKATNMQQKWEAAGLGNISPTLAPVLKPGVEPLALPIFQKYLNSQFTLWDIALEQEKSVTEVTLSLIPWVEKGMLEFQNIPDLQLPTVKQTVAATLPQLTTQPPKFVEKQPLIACIDDSPVLAHTLKKILLPAGYQMLSIPEPMRGFSQLIEHKPDLILLDLLLPNADGYSICKFLRDTPVFKDTPIIILTGQNTPIDRAHATVVGATEFLGKPPQPQELLYIVQKYLGQSKSSKVG</sequence>
<comment type="subcellular location">
    <subcellularLocation>
        <location evidence="2">Cell septum</location>
    </subcellularLocation>
</comment>
<reference evidence="5 6" key="1">
    <citation type="journal article" date="2020" name="ISME J.">
        <title>Comparative genomics reveals insights into cyanobacterial evolution and habitat adaptation.</title>
        <authorList>
            <person name="Chen M.Y."/>
            <person name="Teng W.K."/>
            <person name="Zhao L."/>
            <person name="Hu C.X."/>
            <person name="Zhou Y.K."/>
            <person name="Han B.P."/>
            <person name="Song L.R."/>
            <person name="Shu W.S."/>
        </authorList>
    </citation>
    <scope>NUCLEOTIDE SEQUENCE [LARGE SCALE GENOMIC DNA]</scope>
    <source>
        <strain evidence="5 6">FACHB-248</strain>
    </source>
</reference>
<dbReference type="PROSITE" id="PS50110">
    <property type="entry name" value="RESPONSE_REGULATORY"/>
    <property type="match status" value="1"/>
</dbReference>
<dbReference type="SMART" id="SM00448">
    <property type="entry name" value="REC"/>
    <property type="match status" value="1"/>
</dbReference>
<dbReference type="RefSeq" id="WP_029633354.1">
    <property type="nucleotide sequence ID" value="NZ_JACJTA010000093.1"/>
</dbReference>
<comment type="induction">
    <text evidence="2">By nitrogen starvation.</text>
</comment>
<dbReference type="Pfam" id="PF00072">
    <property type="entry name" value="Response_reg"/>
    <property type="match status" value="1"/>
</dbReference>
<evidence type="ECO:0000259" key="4">
    <source>
        <dbReference type="PROSITE" id="PS50110"/>
    </source>
</evidence>
<dbReference type="InterPro" id="IPR024186">
    <property type="entry name" value="Sig_transdc_resp-reg_PatA"/>
</dbReference>
<keyword evidence="2" id="KW-0364">Heterocyst</keyword>
<evidence type="ECO:0000313" key="6">
    <source>
        <dbReference type="Proteomes" id="UP000660380"/>
    </source>
</evidence>
<comment type="function">
    <text evidence="2">Controls heterocyst pattern formation.</text>
</comment>
<dbReference type="InterPro" id="IPR050595">
    <property type="entry name" value="Bact_response_regulator"/>
</dbReference>
<dbReference type="PANTHER" id="PTHR44591:SF23">
    <property type="entry name" value="CHEY SUBFAMILY"/>
    <property type="match status" value="1"/>
</dbReference>
<evidence type="ECO:0000313" key="5">
    <source>
        <dbReference type="EMBL" id="MBD2608422.1"/>
    </source>
</evidence>
<proteinExistence type="evidence at transcript level"/>